<dbReference type="HOGENOM" id="CLU_2658168_0_0_1"/>
<dbReference type="EnsemblPlants" id="KEH37511">
    <property type="protein sequence ID" value="KEH37511"/>
    <property type="gene ID" value="MTR_2g040720"/>
</dbReference>
<dbReference type="Proteomes" id="UP000002051">
    <property type="component" value="Chromosome 2"/>
</dbReference>
<evidence type="ECO:0000313" key="3">
    <source>
        <dbReference type="EnsemblPlants" id="KEH37511"/>
    </source>
</evidence>
<protein>
    <submittedName>
        <fullName evidence="2 3">Uncharacterized protein</fullName>
    </submittedName>
</protein>
<name>A0A072V7A3_MEDTR</name>
<gene>
    <name evidence="2" type="ordered locus">MTR_2g040720</name>
</gene>
<reference evidence="2 4" key="1">
    <citation type="journal article" date="2011" name="Nature">
        <title>The Medicago genome provides insight into the evolution of rhizobial symbioses.</title>
        <authorList>
            <person name="Young N.D."/>
            <person name="Debelle F."/>
            <person name="Oldroyd G.E."/>
            <person name="Geurts R."/>
            <person name="Cannon S.B."/>
            <person name="Udvardi M.K."/>
            <person name="Benedito V.A."/>
            <person name="Mayer K.F."/>
            <person name="Gouzy J."/>
            <person name="Schoof H."/>
            <person name="Van de Peer Y."/>
            <person name="Proost S."/>
            <person name="Cook D.R."/>
            <person name="Meyers B.C."/>
            <person name="Spannagl M."/>
            <person name="Cheung F."/>
            <person name="De Mita S."/>
            <person name="Krishnakumar V."/>
            <person name="Gundlach H."/>
            <person name="Zhou S."/>
            <person name="Mudge J."/>
            <person name="Bharti A.K."/>
            <person name="Murray J.D."/>
            <person name="Naoumkina M.A."/>
            <person name="Rosen B."/>
            <person name="Silverstein K.A."/>
            <person name="Tang H."/>
            <person name="Rombauts S."/>
            <person name="Zhao P.X."/>
            <person name="Zhou P."/>
            <person name="Barbe V."/>
            <person name="Bardou P."/>
            <person name="Bechner M."/>
            <person name="Bellec A."/>
            <person name="Berger A."/>
            <person name="Berges H."/>
            <person name="Bidwell S."/>
            <person name="Bisseling T."/>
            <person name="Choisne N."/>
            <person name="Couloux A."/>
            <person name="Denny R."/>
            <person name="Deshpande S."/>
            <person name="Dai X."/>
            <person name="Doyle J.J."/>
            <person name="Dudez A.M."/>
            <person name="Farmer A.D."/>
            <person name="Fouteau S."/>
            <person name="Franken C."/>
            <person name="Gibelin C."/>
            <person name="Gish J."/>
            <person name="Goldstein S."/>
            <person name="Gonzalez A.J."/>
            <person name="Green P.J."/>
            <person name="Hallab A."/>
            <person name="Hartog M."/>
            <person name="Hua A."/>
            <person name="Humphray S.J."/>
            <person name="Jeong D.H."/>
            <person name="Jing Y."/>
            <person name="Jocker A."/>
            <person name="Kenton S.M."/>
            <person name="Kim D.J."/>
            <person name="Klee K."/>
            <person name="Lai H."/>
            <person name="Lang C."/>
            <person name="Lin S."/>
            <person name="Macmil S.L."/>
            <person name="Magdelenat G."/>
            <person name="Matthews L."/>
            <person name="McCorrison J."/>
            <person name="Monaghan E.L."/>
            <person name="Mun J.H."/>
            <person name="Najar F.Z."/>
            <person name="Nicholson C."/>
            <person name="Noirot C."/>
            <person name="O'Bleness M."/>
            <person name="Paule C.R."/>
            <person name="Poulain J."/>
            <person name="Prion F."/>
            <person name="Qin B."/>
            <person name="Qu C."/>
            <person name="Retzel E.F."/>
            <person name="Riddle C."/>
            <person name="Sallet E."/>
            <person name="Samain S."/>
            <person name="Samson N."/>
            <person name="Sanders I."/>
            <person name="Saurat O."/>
            <person name="Scarpelli C."/>
            <person name="Schiex T."/>
            <person name="Segurens B."/>
            <person name="Severin A.J."/>
            <person name="Sherrier D.J."/>
            <person name="Shi R."/>
            <person name="Sims S."/>
            <person name="Singer S.R."/>
            <person name="Sinharoy S."/>
            <person name="Sterck L."/>
            <person name="Viollet A."/>
            <person name="Wang B.B."/>
            <person name="Wang K."/>
            <person name="Wang M."/>
            <person name="Wang X."/>
            <person name="Warfsmann J."/>
            <person name="Weissenbach J."/>
            <person name="White D.D."/>
            <person name="White J.D."/>
            <person name="Wiley G.B."/>
            <person name="Wincker P."/>
            <person name="Xing Y."/>
            <person name="Yang L."/>
            <person name="Yao Z."/>
            <person name="Ying F."/>
            <person name="Zhai J."/>
            <person name="Zhou L."/>
            <person name="Zuber A."/>
            <person name="Denarie J."/>
            <person name="Dixon R.A."/>
            <person name="May G.D."/>
            <person name="Schwartz D.C."/>
            <person name="Rogers J."/>
            <person name="Quetier F."/>
            <person name="Town C.D."/>
            <person name="Roe B.A."/>
        </authorList>
    </citation>
    <scope>NUCLEOTIDE SEQUENCE [LARGE SCALE GENOMIC DNA]</scope>
    <source>
        <strain evidence="2">A17</strain>
        <strain evidence="3 4">cv. Jemalong A17</strain>
    </source>
</reference>
<evidence type="ECO:0000313" key="2">
    <source>
        <dbReference type="EMBL" id="KEH37511.1"/>
    </source>
</evidence>
<evidence type="ECO:0000256" key="1">
    <source>
        <dbReference type="SAM" id="MobiDB-lite"/>
    </source>
</evidence>
<reference evidence="2 4" key="2">
    <citation type="journal article" date="2014" name="BMC Genomics">
        <title>An improved genome release (version Mt4.0) for the model legume Medicago truncatula.</title>
        <authorList>
            <person name="Tang H."/>
            <person name="Krishnakumar V."/>
            <person name="Bidwell S."/>
            <person name="Rosen B."/>
            <person name="Chan A."/>
            <person name="Zhou S."/>
            <person name="Gentzbittel L."/>
            <person name="Childs K.L."/>
            <person name="Yandell M."/>
            <person name="Gundlach H."/>
            <person name="Mayer K.F."/>
            <person name="Schwartz D.C."/>
            <person name="Town C.D."/>
        </authorList>
    </citation>
    <scope>GENOME REANNOTATION</scope>
    <source>
        <strain evidence="2">A17</strain>
        <strain evidence="3 4">cv. Jemalong A17</strain>
    </source>
</reference>
<feature type="region of interest" description="Disordered" evidence="1">
    <location>
        <begin position="14"/>
        <end position="37"/>
    </location>
</feature>
<dbReference type="EMBL" id="CM001218">
    <property type="protein sequence ID" value="KEH37511.1"/>
    <property type="molecule type" value="Genomic_DNA"/>
</dbReference>
<sequence>MVCLVTLRVSRPVNRLSGQARPGQKNRPMKGHRPSSGLQFFCRPDSGLSKSDLAWPIPNLSGELFDQAHMQRSYKI</sequence>
<reference evidence="3" key="3">
    <citation type="submission" date="2015-04" db="UniProtKB">
        <authorList>
            <consortium name="EnsemblPlants"/>
        </authorList>
    </citation>
    <scope>IDENTIFICATION</scope>
    <source>
        <strain evidence="3">cv. Jemalong A17</strain>
    </source>
</reference>
<dbReference type="AlphaFoldDB" id="A0A072V7A3"/>
<accession>A0A072V7A3</accession>
<evidence type="ECO:0000313" key="4">
    <source>
        <dbReference type="Proteomes" id="UP000002051"/>
    </source>
</evidence>
<keyword evidence="4" id="KW-1185">Reference proteome</keyword>
<organism evidence="2 4">
    <name type="scientific">Medicago truncatula</name>
    <name type="common">Barrel medic</name>
    <name type="synonym">Medicago tribuloides</name>
    <dbReference type="NCBI Taxonomy" id="3880"/>
    <lineage>
        <taxon>Eukaryota</taxon>
        <taxon>Viridiplantae</taxon>
        <taxon>Streptophyta</taxon>
        <taxon>Embryophyta</taxon>
        <taxon>Tracheophyta</taxon>
        <taxon>Spermatophyta</taxon>
        <taxon>Magnoliopsida</taxon>
        <taxon>eudicotyledons</taxon>
        <taxon>Gunneridae</taxon>
        <taxon>Pentapetalae</taxon>
        <taxon>rosids</taxon>
        <taxon>fabids</taxon>
        <taxon>Fabales</taxon>
        <taxon>Fabaceae</taxon>
        <taxon>Papilionoideae</taxon>
        <taxon>50 kb inversion clade</taxon>
        <taxon>NPAAA clade</taxon>
        <taxon>Hologalegina</taxon>
        <taxon>IRL clade</taxon>
        <taxon>Trifolieae</taxon>
        <taxon>Medicago</taxon>
    </lineage>
</organism>
<proteinExistence type="predicted"/>